<keyword evidence="1" id="KW-0732">Signal</keyword>
<protein>
    <submittedName>
        <fullName evidence="3">Basic membrane lipoprotein Med (Substrate-binding protein (PBP1-ABC) superfamily)</fullName>
    </submittedName>
</protein>
<dbReference type="EMBL" id="JAUSVK010000001">
    <property type="protein sequence ID" value="MDQ0392337.1"/>
    <property type="molecule type" value="Genomic_DNA"/>
</dbReference>
<keyword evidence="3" id="KW-0449">Lipoprotein</keyword>
<dbReference type="RefSeq" id="WP_307426059.1">
    <property type="nucleotide sequence ID" value="NZ_JAUSVK010000001.1"/>
</dbReference>
<reference evidence="3 4" key="1">
    <citation type="submission" date="2023-07" db="EMBL/GenBank/DDBJ databases">
        <title>Genomic Encyclopedia of Type Strains, Phase IV (KMG-IV): sequencing the most valuable type-strain genomes for metagenomic binning, comparative biology and taxonomic classification.</title>
        <authorList>
            <person name="Goeker M."/>
        </authorList>
    </citation>
    <scope>NUCLEOTIDE SEQUENCE [LARGE SCALE GENOMIC DNA]</scope>
    <source>
        <strain evidence="3 4">DSM 5896</strain>
    </source>
</reference>
<dbReference type="InterPro" id="IPR052910">
    <property type="entry name" value="ABC-Purine-Binding"/>
</dbReference>
<dbReference type="InterPro" id="IPR006311">
    <property type="entry name" value="TAT_signal"/>
</dbReference>
<dbReference type="PROSITE" id="PS51318">
    <property type="entry name" value="TAT"/>
    <property type="match status" value="1"/>
</dbReference>
<sequence>MTRNGSEGIGTQAAKSGVSRRRFVQIGALGLAAAGLARPAAAAGEKIKVAAIFATPIEEPWDHQVHEALLRAAKELDVEYKFSEKVQAADFSRVMREYAQGGYQLVLGDAFAAEREARRTAKQFPKTAFLFGSGAGPAEPNFGVFDNWIHEPAYLSGLIAGKMTKTNTVGAVAAMGIPEVNRLVNAFFAGAKEANPAVRKKVAFIGSFFDPPKAKEAAIAQIDAGVDVIYAERFGVIDAARERKILAISNMSDQADLGPDTVITGPVWDMYPTVEQAIKLVRAGVFTAQDYGDFSRMAKGGSFLAPYHKFDGTLPAEVKDLVEKRKAEIMDGNFRVDVDENTPVSD</sequence>
<evidence type="ECO:0000256" key="1">
    <source>
        <dbReference type="ARBA" id="ARBA00022729"/>
    </source>
</evidence>
<feature type="domain" description="ABC transporter substrate-binding protein PnrA-like" evidence="2">
    <location>
        <begin position="59"/>
        <end position="279"/>
    </location>
</feature>
<evidence type="ECO:0000313" key="3">
    <source>
        <dbReference type="EMBL" id="MDQ0392337.1"/>
    </source>
</evidence>
<keyword evidence="4" id="KW-1185">Reference proteome</keyword>
<dbReference type="Gene3D" id="3.40.50.2300">
    <property type="match status" value="2"/>
</dbReference>
<dbReference type="Pfam" id="PF02608">
    <property type="entry name" value="Bmp"/>
    <property type="match status" value="1"/>
</dbReference>
<dbReference type="InterPro" id="IPR003760">
    <property type="entry name" value="PnrA-like"/>
</dbReference>
<comment type="caution">
    <text evidence="3">The sequence shown here is derived from an EMBL/GenBank/DDBJ whole genome shotgun (WGS) entry which is preliminary data.</text>
</comment>
<proteinExistence type="predicted"/>
<accession>A0ABU0FCK6</accession>
<dbReference type="CDD" id="cd06304">
    <property type="entry name" value="PBP1_BmpA_Med_PnrA-like"/>
    <property type="match status" value="1"/>
</dbReference>
<dbReference type="PANTHER" id="PTHR43208">
    <property type="entry name" value="ABC TRANSPORTER SUBSTRATE-BINDING PROTEIN"/>
    <property type="match status" value="1"/>
</dbReference>
<evidence type="ECO:0000313" key="4">
    <source>
        <dbReference type="Proteomes" id="UP001237448"/>
    </source>
</evidence>
<organism evidence="3 4">
    <name type="scientific">Labrys monachus</name>
    <dbReference type="NCBI Taxonomy" id="217067"/>
    <lineage>
        <taxon>Bacteria</taxon>
        <taxon>Pseudomonadati</taxon>
        <taxon>Pseudomonadota</taxon>
        <taxon>Alphaproteobacteria</taxon>
        <taxon>Hyphomicrobiales</taxon>
        <taxon>Xanthobacteraceae</taxon>
        <taxon>Labrys</taxon>
    </lineage>
</organism>
<dbReference type="Proteomes" id="UP001237448">
    <property type="component" value="Unassembled WGS sequence"/>
</dbReference>
<name>A0ABU0FCK6_9HYPH</name>
<evidence type="ECO:0000259" key="2">
    <source>
        <dbReference type="Pfam" id="PF02608"/>
    </source>
</evidence>
<gene>
    <name evidence="3" type="ORF">J3R73_002129</name>
</gene>
<dbReference type="PANTHER" id="PTHR43208:SF1">
    <property type="entry name" value="ABC TRANSPORTER SUBSTRATE-BINDING PROTEIN"/>
    <property type="match status" value="1"/>
</dbReference>